<dbReference type="Proteomes" id="UP001500711">
    <property type="component" value="Unassembled WGS sequence"/>
</dbReference>
<dbReference type="EC" id="4.2.3.-" evidence="2"/>
<dbReference type="SFLD" id="SFLDS00005">
    <property type="entry name" value="Isoprenoid_Synthase_Type_I"/>
    <property type="match status" value="1"/>
</dbReference>
<dbReference type="InterPro" id="IPR034686">
    <property type="entry name" value="Terpene_cyclase-like_2"/>
</dbReference>
<dbReference type="PANTHER" id="PTHR35201">
    <property type="entry name" value="TERPENE SYNTHASE"/>
    <property type="match status" value="1"/>
</dbReference>
<comment type="caution">
    <text evidence="3">The sequence shown here is derived from an EMBL/GenBank/DDBJ whole genome shotgun (WGS) entry which is preliminary data.</text>
</comment>
<keyword evidence="2" id="KW-0460">Magnesium</keyword>
<keyword evidence="4" id="KW-1185">Reference proteome</keyword>
<keyword evidence="1 2" id="KW-0456">Lyase</keyword>
<comment type="similarity">
    <text evidence="2">Belongs to the terpene synthase family.</text>
</comment>
<dbReference type="Gene3D" id="1.10.600.10">
    <property type="entry name" value="Farnesyl Diphosphate Synthase"/>
    <property type="match status" value="1"/>
</dbReference>
<name>A0ABP7AXZ9_9PSEU</name>
<gene>
    <name evidence="3" type="ORF">GCM10022267_31090</name>
</gene>
<reference evidence="4" key="1">
    <citation type="journal article" date="2019" name="Int. J. Syst. Evol. Microbiol.">
        <title>The Global Catalogue of Microorganisms (GCM) 10K type strain sequencing project: providing services to taxonomists for standard genome sequencing and annotation.</title>
        <authorList>
            <consortium name="The Broad Institute Genomics Platform"/>
            <consortium name="The Broad Institute Genome Sequencing Center for Infectious Disease"/>
            <person name="Wu L."/>
            <person name="Ma J."/>
        </authorList>
    </citation>
    <scope>NUCLEOTIDE SEQUENCE [LARGE SCALE GENOMIC DNA]</scope>
    <source>
        <strain evidence="4">JCM 17494</strain>
    </source>
</reference>
<sequence>MLESVLPDMSLPFRAVCHPDIDKIEKRAVEWLAQFAEPRMVAHVARARPGRIVARTVHFEASDDLINAYARFLSWGFWFDDVFIDDVPADDPTSIPAVCSILDILDFRRPSGFAGTQMEAAFTEVVNSLRRVLLPEQWARWADQMRLWFASMVMQNAMRIDGTPPAAAVYRTMRRYSVCSIPCIVLIDASAGAVVDWNTFWDADMTVLRLRAAKVVAWHNDVFSYHAERKHPGSFWNLPAIYVAADATPEEALRRTANEAAEEAAEFVRHRDEISPRMTKAQRVHVQSLENWMSGCRDWSLEATARYVGWRES</sequence>
<evidence type="ECO:0000256" key="1">
    <source>
        <dbReference type="ARBA" id="ARBA00023239"/>
    </source>
</evidence>
<evidence type="ECO:0000313" key="3">
    <source>
        <dbReference type="EMBL" id="GAA3642217.1"/>
    </source>
</evidence>
<dbReference type="PANTHER" id="PTHR35201:SF4">
    <property type="entry name" value="BETA-PINACENE SYNTHASE-RELATED"/>
    <property type="match status" value="1"/>
</dbReference>
<keyword evidence="2" id="KW-0479">Metal-binding</keyword>
<organism evidence="3 4">
    <name type="scientific">Lentzea roselyniae</name>
    <dbReference type="NCBI Taxonomy" id="531940"/>
    <lineage>
        <taxon>Bacteria</taxon>
        <taxon>Bacillati</taxon>
        <taxon>Actinomycetota</taxon>
        <taxon>Actinomycetes</taxon>
        <taxon>Pseudonocardiales</taxon>
        <taxon>Pseudonocardiaceae</taxon>
        <taxon>Lentzea</taxon>
    </lineage>
</organism>
<dbReference type="EMBL" id="BAABBE010000007">
    <property type="protein sequence ID" value="GAA3642217.1"/>
    <property type="molecule type" value="Genomic_DNA"/>
</dbReference>
<evidence type="ECO:0000256" key="2">
    <source>
        <dbReference type="RuleBase" id="RU366034"/>
    </source>
</evidence>
<comment type="cofactor">
    <cofactor evidence="2">
        <name>Mg(2+)</name>
        <dbReference type="ChEBI" id="CHEBI:18420"/>
    </cofactor>
</comment>
<accession>A0ABP7AXZ9</accession>
<dbReference type="SFLD" id="SFLDG01020">
    <property type="entry name" value="Terpene_Cyclase_Like_2"/>
    <property type="match status" value="1"/>
</dbReference>
<dbReference type="InterPro" id="IPR008949">
    <property type="entry name" value="Isoprenoid_synthase_dom_sf"/>
</dbReference>
<protein>
    <recommendedName>
        <fullName evidence="2">Terpene synthase</fullName>
        <ecNumber evidence="2">4.2.3.-</ecNumber>
    </recommendedName>
</protein>
<proteinExistence type="inferred from homology"/>
<dbReference type="SUPFAM" id="SSF48576">
    <property type="entry name" value="Terpenoid synthases"/>
    <property type="match status" value="1"/>
</dbReference>
<evidence type="ECO:0000313" key="4">
    <source>
        <dbReference type="Proteomes" id="UP001500711"/>
    </source>
</evidence>
<dbReference type="Pfam" id="PF19086">
    <property type="entry name" value="Terpene_syn_C_2"/>
    <property type="match status" value="1"/>
</dbReference>